<dbReference type="InterPro" id="IPR011042">
    <property type="entry name" value="6-blade_b-propeller_TolB-like"/>
</dbReference>
<dbReference type="Pfam" id="PF07995">
    <property type="entry name" value="GSDH"/>
    <property type="match status" value="1"/>
</dbReference>
<gene>
    <name evidence="2" type="ORF">SAMN05421834_11013</name>
</gene>
<evidence type="ECO:0000259" key="1">
    <source>
        <dbReference type="Pfam" id="PF07995"/>
    </source>
</evidence>
<evidence type="ECO:0000313" key="2">
    <source>
        <dbReference type="EMBL" id="SIQ91478.1"/>
    </source>
</evidence>
<evidence type="ECO:0000313" key="3">
    <source>
        <dbReference type="Proteomes" id="UP000185669"/>
    </source>
</evidence>
<name>A0A1N6WN88_9FIRM</name>
<organism evidence="2 3">
    <name type="scientific">Halanaerobium kushneri</name>
    <dbReference type="NCBI Taxonomy" id="56779"/>
    <lineage>
        <taxon>Bacteria</taxon>
        <taxon>Bacillati</taxon>
        <taxon>Bacillota</taxon>
        <taxon>Clostridia</taxon>
        <taxon>Halanaerobiales</taxon>
        <taxon>Halanaerobiaceae</taxon>
        <taxon>Halanaerobium</taxon>
    </lineage>
</organism>
<keyword evidence="3" id="KW-1185">Reference proteome</keyword>
<dbReference type="STRING" id="56779.SAMN05421834_11013"/>
<dbReference type="PANTHER" id="PTHR19328">
    <property type="entry name" value="HEDGEHOG-INTERACTING PROTEIN"/>
    <property type="match status" value="1"/>
</dbReference>
<dbReference type="RefSeq" id="WP_076544862.1">
    <property type="nucleotide sequence ID" value="NZ_FTNC01000010.1"/>
</dbReference>
<proteinExistence type="predicted"/>
<sequence>MRKILIFIFSLFFLILLTFSIQAEIRVGEFPQNIDDEYLQSPDNINVETWQQNLNVPWELVFLPESNRALVTERGGRVLEVIEGELQPESYLTIDIVSRGEGGLLGMAHHPDFSEHPYIYLMYTYTSDSGEQYNRVSRFKDQSTQAGEEEIIIDQIPAGNYHDGGRIAFGPDDMLYITTGDTFNREIAQDLNNLGGKILRLTPTGEIPEDNPFNNSPVYSLGHRNPQGLAWHPETGDLFISDHGPSGEDGLRAKDRVKVVEAGSNFGWPDKIGYFENSEYANPLIMWENAVPPSGMIFYQGYLYLGTLRSQSLVRISLKIENNNYSVKKIEHLFNDGRGDSIYGRIRTAVVGPDGYLYFLTNNRDGRGSPRENDDKILRFKLD</sequence>
<reference evidence="3" key="1">
    <citation type="submission" date="2017-01" db="EMBL/GenBank/DDBJ databases">
        <authorList>
            <person name="Varghese N."/>
            <person name="Submissions S."/>
        </authorList>
    </citation>
    <scope>NUCLEOTIDE SEQUENCE [LARGE SCALE GENOMIC DNA]</scope>
    <source>
        <strain evidence="3">ATCC 700103</strain>
    </source>
</reference>
<dbReference type="InterPro" id="IPR011041">
    <property type="entry name" value="Quinoprot_gluc/sorb_DH_b-prop"/>
</dbReference>
<dbReference type="Proteomes" id="UP000185669">
    <property type="component" value="Unassembled WGS sequence"/>
</dbReference>
<dbReference type="PANTHER" id="PTHR19328:SF13">
    <property type="entry name" value="HIPL1 PROTEIN"/>
    <property type="match status" value="1"/>
</dbReference>
<protein>
    <submittedName>
        <fullName evidence="2">Quinoprotein glucose dehydrogenase</fullName>
    </submittedName>
</protein>
<dbReference type="Gene3D" id="2.120.10.30">
    <property type="entry name" value="TolB, C-terminal domain"/>
    <property type="match status" value="1"/>
</dbReference>
<dbReference type="SUPFAM" id="SSF50952">
    <property type="entry name" value="Soluble quinoprotein glucose dehydrogenase"/>
    <property type="match status" value="1"/>
</dbReference>
<feature type="domain" description="Glucose/Sorbosone dehydrogenase" evidence="1">
    <location>
        <begin position="54"/>
        <end position="367"/>
    </location>
</feature>
<dbReference type="EMBL" id="FTNC01000010">
    <property type="protein sequence ID" value="SIQ91478.1"/>
    <property type="molecule type" value="Genomic_DNA"/>
</dbReference>
<dbReference type="InterPro" id="IPR012938">
    <property type="entry name" value="Glc/Sorbosone_DH"/>
</dbReference>
<dbReference type="AlphaFoldDB" id="A0A1N6WN88"/>
<dbReference type="OrthoDB" id="9770043at2"/>
<accession>A0A1N6WN88</accession>